<dbReference type="EMBL" id="RBUA01001483">
    <property type="protein sequence ID" value="RMU42202.1"/>
    <property type="molecule type" value="Genomic_DNA"/>
</dbReference>
<name>A0A2K4VLY9_PSESX</name>
<dbReference type="AlphaFoldDB" id="A0A2K4VLY9"/>
<feature type="domain" description="TnsA endonuclease N-terminal" evidence="2">
    <location>
        <begin position="44"/>
        <end position="127"/>
    </location>
</feature>
<proteinExistence type="predicted"/>
<evidence type="ECO:0000313" key="3">
    <source>
        <dbReference type="EMBL" id="RMU42202.1"/>
    </source>
</evidence>
<dbReference type="Pfam" id="PF08722">
    <property type="entry name" value="Tn7_TnsA-like_N"/>
    <property type="match status" value="1"/>
</dbReference>
<protein>
    <recommendedName>
        <fullName evidence="2">TnsA endonuclease N-terminal domain-containing protein</fullName>
    </recommendedName>
</protein>
<feature type="region of interest" description="Disordered" evidence="1">
    <location>
        <begin position="1"/>
        <end position="24"/>
    </location>
</feature>
<comment type="caution">
    <text evidence="3">The sequence shown here is derived from an EMBL/GenBank/DDBJ whole genome shotgun (WGS) entry which is preliminary data.</text>
</comment>
<evidence type="ECO:0000259" key="2">
    <source>
        <dbReference type="Pfam" id="PF08722"/>
    </source>
</evidence>
<accession>A0A2K4VLY9</accession>
<organism evidence="3 4">
    <name type="scientific">Pseudomonas syringae pv. avii</name>
    <dbReference type="NCBI Taxonomy" id="663959"/>
    <lineage>
        <taxon>Bacteria</taxon>
        <taxon>Pseudomonadati</taxon>
        <taxon>Pseudomonadota</taxon>
        <taxon>Gammaproteobacteria</taxon>
        <taxon>Pseudomonadales</taxon>
        <taxon>Pseudomonadaceae</taxon>
        <taxon>Pseudomonas</taxon>
        <taxon>Pseudomonas syringae</taxon>
    </lineage>
</organism>
<dbReference type="Proteomes" id="UP000280395">
    <property type="component" value="Unassembled WGS sequence"/>
</dbReference>
<reference evidence="3 4" key="1">
    <citation type="submission" date="2018-08" db="EMBL/GenBank/DDBJ databases">
        <title>Recombination of ecologically and evolutionarily significant loci maintains genetic cohesion in the Pseudomonas syringae species complex.</title>
        <authorList>
            <person name="Dillon M."/>
            <person name="Thakur S."/>
            <person name="Almeida R.N.D."/>
            <person name="Weir B.S."/>
            <person name="Guttman D.S."/>
        </authorList>
    </citation>
    <scope>NUCLEOTIDE SEQUENCE [LARGE SCALE GENOMIC DNA]</scope>
    <source>
        <strain evidence="3 4">ICMP 14479</strain>
    </source>
</reference>
<evidence type="ECO:0000313" key="4">
    <source>
        <dbReference type="Proteomes" id="UP000280395"/>
    </source>
</evidence>
<dbReference type="InterPro" id="IPR014833">
    <property type="entry name" value="TnsA_N"/>
</dbReference>
<sequence length="221" mass="25686">MTDSFSVPARKISGTSRGVTGTIPKMGQYESTLERDMMELIRFDRRVRQFSPQPLTIRYLDEDGNARSYTPDGLIQFKHVVPHEPSILYEVKFRDDIRTAWRTYLPKFRAAKTYCKEQGWVFRVYTEVEIRTAYLANVKFLWPYIARKIDPAMRDHILNVLWDLGEADPDFLLHALSSDPKGRALLIPTLWHMLATGDIGCDLDLKLTMNSRIWPMKEAQS</sequence>
<evidence type="ECO:0000256" key="1">
    <source>
        <dbReference type="SAM" id="MobiDB-lite"/>
    </source>
</evidence>
<gene>
    <name evidence="3" type="ORF">ALP29_200657</name>
</gene>